<proteinExistence type="predicted"/>
<dbReference type="InterPro" id="IPR048958">
    <property type="entry name" value="Polysacc_lyase_14"/>
</dbReference>
<feature type="chain" id="PRO_5040500447" description="Polysaccharide lyase 14 domain-containing protein" evidence="2">
    <location>
        <begin position="21"/>
        <end position="724"/>
    </location>
</feature>
<evidence type="ECO:0000256" key="1">
    <source>
        <dbReference type="SAM" id="MobiDB-lite"/>
    </source>
</evidence>
<gene>
    <name evidence="4" type="ORF">O181_000526</name>
</gene>
<feature type="compositionally biased region" description="Low complexity" evidence="1">
    <location>
        <begin position="481"/>
        <end position="495"/>
    </location>
</feature>
<dbReference type="PANTHER" id="PTHR40124:SF1">
    <property type="entry name" value="DISAGGREGATASE RELATED REPEAT PROTEIN"/>
    <property type="match status" value="1"/>
</dbReference>
<accession>A0A9Q3GBN5</accession>
<feature type="compositionally biased region" description="Polar residues" evidence="1">
    <location>
        <begin position="435"/>
        <end position="444"/>
    </location>
</feature>
<sequence length="724" mass="77756">MLLSLSDTTIALYLLRLSLADAPYVALRTLHQKNEQWLFATVQHTRIPWKVLIPIQVVPIPWQGDESSSRISASQTNREPINVQESDIINIAQTNFPSPSENAAALVRWDASDTSWTLPQNFSLTDLAVQQWMWGRKDNVQVISRETPVSEFYTKELKTQAEAGPLAQASGNVLQVRYPKGSINPGNKKAPQGGIGFYAQPINLAQAKSVTFSYSVFFPKDFDFVKGGKLPGLYGGKQGCSGGENSNNCFSTRIMFRTDGMGELYLYAPKNKQGPGVCKTPPMSYCNAEYGFSLGRGAWTFQRGAWTNVRQDIWLNTDGKKNGRFAIWINGNLTMSGNDVYYRNNVPGVETNSQSDPEAKGQNHTPKKKGSAAAASKLPAGGSKKPLKSKGPIKTQKNGNKDAKVSGSDNTISSKGDMAIHANDKPSKVAGHRAPSSSKKTPTGKQKGDEGSNTSAKNTSKVTSKQNGPVVSVATNEGNTKAKSSKSASAQKSSSMGKAQPQIPGEQVGSTARPGAADGRSSIGLTISGSILGQVTHLLGGLLGRAESRSVPLPERQRLHHQHRRSTKGTHFKNLLFLRAALNGSDSKSNASGAASVGDRYFGPFIPLGFENGTRPMPKVSSSSQPDTSSSISQDTAEDSPESTSNLTPPSKPTGTLSPKTPDIAFGILGEVLDLSAKPESKRNTAGQFIGIMGDTFFGGHDSSWESPKEQYTYFKAFQLTINS</sequence>
<dbReference type="PANTHER" id="PTHR40124">
    <property type="match status" value="1"/>
</dbReference>
<name>A0A9Q3GBN5_9BASI</name>
<evidence type="ECO:0000313" key="4">
    <source>
        <dbReference type="EMBL" id="MBW0460811.1"/>
    </source>
</evidence>
<keyword evidence="2" id="KW-0732">Signal</keyword>
<organism evidence="4 5">
    <name type="scientific">Austropuccinia psidii MF-1</name>
    <dbReference type="NCBI Taxonomy" id="1389203"/>
    <lineage>
        <taxon>Eukaryota</taxon>
        <taxon>Fungi</taxon>
        <taxon>Dikarya</taxon>
        <taxon>Basidiomycota</taxon>
        <taxon>Pucciniomycotina</taxon>
        <taxon>Pucciniomycetes</taxon>
        <taxon>Pucciniales</taxon>
        <taxon>Sphaerophragmiaceae</taxon>
        <taxon>Austropuccinia</taxon>
    </lineage>
</organism>
<feature type="signal peptide" evidence="2">
    <location>
        <begin position="1"/>
        <end position="20"/>
    </location>
</feature>
<dbReference type="Gene3D" id="2.60.120.200">
    <property type="match status" value="2"/>
</dbReference>
<feature type="compositionally biased region" description="Polar residues" evidence="1">
    <location>
        <begin position="451"/>
        <end position="479"/>
    </location>
</feature>
<dbReference type="OrthoDB" id="2503633at2759"/>
<evidence type="ECO:0000259" key="3">
    <source>
        <dbReference type="Pfam" id="PF21294"/>
    </source>
</evidence>
<dbReference type="Proteomes" id="UP000765509">
    <property type="component" value="Unassembled WGS sequence"/>
</dbReference>
<keyword evidence="5" id="KW-1185">Reference proteome</keyword>
<feature type="domain" description="Polysaccharide lyase 14" evidence="3">
    <location>
        <begin position="682"/>
        <end position="718"/>
    </location>
</feature>
<evidence type="ECO:0000256" key="2">
    <source>
        <dbReference type="SAM" id="SignalP"/>
    </source>
</evidence>
<feature type="region of interest" description="Disordered" evidence="1">
    <location>
        <begin position="613"/>
        <end position="661"/>
    </location>
</feature>
<feature type="compositionally biased region" description="Polar residues" evidence="1">
    <location>
        <begin position="642"/>
        <end position="659"/>
    </location>
</feature>
<dbReference type="AlphaFoldDB" id="A0A9Q3GBN5"/>
<reference evidence="4" key="1">
    <citation type="submission" date="2021-03" db="EMBL/GenBank/DDBJ databases">
        <title>Draft genome sequence of rust myrtle Austropuccinia psidii MF-1, a brazilian biotype.</title>
        <authorList>
            <person name="Quecine M.C."/>
            <person name="Pachon D.M.R."/>
            <person name="Bonatelli M.L."/>
            <person name="Correr F.H."/>
            <person name="Franceschini L.M."/>
            <person name="Leite T.F."/>
            <person name="Margarido G.R.A."/>
            <person name="Almeida C.A."/>
            <person name="Ferrarezi J.A."/>
            <person name="Labate C.A."/>
        </authorList>
    </citation>
    <scope>NUCLEOTIDE SEQUENCE</scope>
    <source>
        <strain evidence="4">MF-1</strain>
    </source>
</reference>
<protein>
    <recommendedName>
        <fullName evidence="3">Polysaccharide lyase 14 domain-containing protein</fullName>
    </recommendedName>
</protein>
<comment type="caution">
    <text evidence="4">The sequence shown here is derived from an EMBL/GenBank/DDBJ whole genome shotgun (WGS) entry which is preliminary data.</text>
</comment>
<dbReference type="Pfam" id="PF21294">
    <property type="entry name" value="Polysacc_lyase_14"/>
    <property type="match status" value="2"/>
</dbReference>
<feature type="compositionally biased region" description="Low complexity" evidence="1">
    <location>
        <begin position="371"/>
        <end position="394"/>
    </location>
</feature>
<feature type="region of interest" description="Disordered" evidence="1">
    <location>
        <begin position="345"/>
        <end position="521"/>
    </location>
</feature>
<dbReference type="EMBL" id="AVOT02000061">
    <property type="protein sequence ID" value="MBW0460811.1"/>
    <property type="molecule type" value="Genomic_DNA"/>
</dbReference>
<feature type="domain" description="Polysaccharide lyase 14" evidence="3">
    <location>
        <begin position="169"/>
        <end position="345"/>
    </location>
</feature>
<feature type="compositionally biased region" description="Low complexity" evidence="1">
    <location>
        <begin position="621"/>
        <end position="635"/>
    </location>
</feature>
<evidence type="ECO:0000313" key="5">
    <source>
        <dbReference type="Proteomes" id="UP000765509"/>
    </source>
</evidence>